<name>A0A0M3HVA9_ASCLU</name>
<protein>
    <submittedName>
        <fullName evidence="2">DUF4372 domain-containing protein</fullName>
    </submittedName>
</protein>
<reference evidence="2" key="1">
    <citation type="submission" date="2017-02" db="UniProtKB">
        <authorList>
            <consortium name="WormBaseParasite"/>
        </authorList>
    </citation>
    <scope>IDENTIFICATION</scope>
</reference>
<accession>A0A0M3HVA9</accession>
<organism evidence="1 2">
    <name type="scientific">Ascaris lumbricoides</name>
    <name type="common">Giant roundworm</name>
    <dbReference type="NCBI Taxonomy" id="6252"/>
    <lineage>
        <taxon>Eukaryota</taxon>
        <taxon>Metazoa</taxon>
        <taxon>Ecdysozoa</taxon>
        <taxon>Nematoda</taxon>
        <taxon>Chromadorea</taxon>
        <taxon>Rhabditida</taxon>
        <taxon>Spirurina</taxon>
        <taxon>Ascaridomorpha</taxon>
        <taxon>Ascaridoidea</taxon>
        <taxon>Ascarididae</taxon>
        <taxon>Ascaris</taxon>
    </lineage>
</organism>
<proteinExistence type="predicted"/>
<dbReference type="WBParaSite" id="ALUE_0000684601-mRNA-1">
    <property type="protein sequence ID" value="ALUE_0000684601-mRNA-1"/>
    <property type="gene ID" value="ALUE_0000684601"/>
</dbReference>
<sequence length="157" mass="18408">MTEKPCAVNRYTGLLQILGYFSAFLNRLKTREERFSGRLTNNLFREAISKFILLSAAIRAMHSPHRQTTNLRRDNQREGLAAAIHSDDDFLGLKVEDCIKRSWRNSVIRRAVAHHDPNLYFDILFFMNLWRCRVDGDEEDIVSGEIPKRLQDMRIKK</sequence>
<evidence type="ECO:0000313" key="2">
    <source>
        <dbReference type="WBParaSite" id="ALUE_0000684601-mRNA-1"/>
    </source>
</evidence>
<dbReference type="AlphaFoldDB" id="A0A0M3HVA9"/>
<keyword evidence="1" id="KW-1185">Reference proteome</keyword>
<evidence type="ECO:0000313" key="1">
    <source>
        <dbReference type="Proteomes" id="UP000036681"/>
    </source>
</evidence>
<dbReference type="Proteomes" id="UP000036681">
    <property type="component" value="Unplaced"/>
</dbReference>